<evidence type="ECO:0000256" key="10">
    <source>
        <dbReference type="ARBA" id="ARBA00022726"/>
    </source>
</evidence>
<dbReference type="AlphaFoldDB" id="A0A7S1ANH7"/>
<sequence length="190" mass="20782">MAEVNHPDIETCLFSPDDISARIKELGAQITAENVPDDKPLLVVGVLTGCFVFMGDLVREIALPTEMDFVQCSSYGASAVSSGQVIMKKDLCTDPAGRNIIVVEDIIDTGLTLETFCENLVARGAKSVKVCALLDKSSRRKATRVGKFCQYIGFDCPDEFVVGYGIDYAEKYRNLPWVGALKKSIYQKVA</sequence>
<keyword evidence="6 13" id="KW-0963">Cytoplasm</keyword>
<comment type="subcellular location">
    <subcellularLocation>
        <location evidence="2 13">Cytoplasm</location>
    </subcellularLocation>
</comment>
<evidence type="ECO:0000256" key="1">
    <source>
        <dbReference type="ARBA" id="ARBA00001946"/>
    </source>
</evidence>
<dbReference type="PANTHER" id="PTHR43340:SF1">
    <property type="entry name" value="HYPOXANTHINE PHOSPHORIBOSYLTRANSFERASE"/>
    <property type="match status" value="1"/>
</dbReference>
<dbReference type="NCBIfam" id="TIGR01203">
    <property type="entry name" value="HGPRTase"/>
    <property type="match status" value="1"/>
</dbReference>
<comment type="pathway">
    <text evidence="3 13">Purine metabolism; IMP biosynthesis via salvage pathway; IMP from hypoxanthine: step 1/1.</text>
</comment>
<dbReference type="GO" id="GO:0004422">
    <property type="term" value="F:hypoxanthine phosphoribosyltransferase activity"/>
    <property type="evidence" value="ECO:0007669"/>
    <property type="project" value="InterPro"/>
</dbReference>
<evidence type="ECO:0000256" key="13">
    <source>
        <dbReference type="RuleBase" id="RU364099"/>
    </source>
</evidence>
<dbReference type="EC" id="2.4.2.8" evidence="5 13"/>
<evidence type="ECO:0000256" key="12">
    <source>
        <dbReference type="ARBA" id="ARBA00022842"/>
    </source>
</evidence>
<evidence type="ECO:0000256" key="4">
    <source>
        <dbReference type="ARBA" id="ARBA00008391"/>
    </source>
</evidence>
<dbReference type="InterPro" id="IPR050408">
    <property type="entry name" value="HGPRT"/>
</dbReference>
<dbReference type="GO" id="GO:0000287">
    <property type="term" value="F:magnesium ion binding"/>
    <property type="evidence" value="ECO:0007669"/>
    <property type="project" value="TreeGrafter"/>
</dbReference>
<keyword evidence="7 13" id="KW-0328">Glycosyltransferase</keyword>
<evidence type="ECO:0000256" key="2">
    <source>
        <dbReference type="ARBA" id="ARBA00004496"/>
    </source>
</evidence>
<keyword evidence="8 13" id="KW-0808">Transferase</keyword>
<evidence type="ECO:0000256" key="9">
    <source>
        <dbReference type="ARBA" id="ARBA00022723"/>
    </source>
</evidence>
<evidence type="ECO:0000256" key="6">
    <source>
        <dbReference type="ARBA" id="ARBA00022490"/>
    </source>
</evidence>
<evidence type="ECO:0000256" key="3">
    <source>
        <dbReference type="ARBA" id="ARBA00004669"/>
    </source>
</evidence>
<dbReference type="GO" id="GO:0032264">
    <property type="term" value="P:IMP salvage"/>
    <property type="evidence" value="ECO:0007669"/>
    <property type="project" value="UniProtKB-UniPathway"/>
</dbReference>
<feature type="domain" description="Phosphoribosyltransferase" evidence="14">
    <location>
        <begin position="21"/>
        <end position="168"/>
    </location>
</feature>
<dbReference type="InterPro" id="IPR029057">
    <property type="entry name" value="PRTase-like"/>
</dbReference>
<comment type="similarity">
    <text evidence="4 13">Belongs to the purine/pyrimidine phosphoribosyltransferase family.</text>
</comment>
<dbReference type="InterPro" id="IPR000836">
    <property type="entry name" value="PRTase_dom"/>
</dbReference>
<dbReference type="EMBL" id="HBFQ01048170">
    <property type="protein sequence ID" value="CAD8860051.1"/>
    <property type="molecule type" value="Transcribed_RNA"/>
</dbReference>
<keyword evidence="9 13" id="KW-0479">Metal-binding</keyword>
<proteinExistence type="inferred from homology"/>
<evidence type="ECO:0000313" key="15">
    <source>
        <dbReference type="EMBL" id="CAD8860051.1"/>
    </source>
</evidence>
<comment type="cofactor">
    <cofactor evidence="1 13">
        <name>Mg(2+)</name>
        <dbReference type="ChEBI" id="CHEBI:18420"/>
    </cofactor>
</comment>
<dbReference type="GO" id="GO:0000166">
    <property type="term" value="F:nucleotide binding"/>
    <property type="evidence" value="ECO:0007669"/>
    <property type="project" value="UniProtKB-KW"/>
</dbReference>
<keyword evidence="10 13" id="KW-0660">Purine salvage</keyword>
<dbReference type="UniPathway" id="UPA00591">
    <property type="reaction ID" value="UER00648"/>
</dbReference>
<dbReference type="Gene3D" id="3.40.50.2020">
    <property type="match status" value="1"/>
</dbReference>
<accession>A0A7S1ANH7</accession>
<dbReference type="PANTHER" id="PTHR43340">
    <property type="entry name" value="HYPOXANTHINE-GUANINE PHOSPHORIBOSYLTRANSFERASE"/>
    <property type="match status" value="1"/>
</dbReference>
<dbReference type="FunFam" id="3.40.50.2020:FF:000006">
    <property type="entry name" value="Hypoxanthine phosphoribosyltransferase"/>
    <property type="match status" value="1"/>
</dbReference>
<gene>
    <name evidence="15" type="ORF">NSCI0253_LOCUS34405</name>
</gene>
<dbReference type="Pfam" id="PF00156">
    <property type="entry name" value="Pribosyltran"/>
    <property type="match status" value="1"/>
</dbReference>
<dbReference type="GO" id="GO:0046100">
    <property type="term" value="P:hypoxanthine metabolic process"/>
    <property type="evidence" value="ECO:0007669"/>
    <property type="project" value="TreeGrafter"/>
</dbReference>
<keyword evidence="11 13" id="KW-0547">Nucleotide-binding</keyword>
<name>A0A7S1ANH7_NOCSC</name>
<dbReference type="GO" id="GO:0032263">
    <property type="term" value="P:GMP salvage"/>
    <property type="evidence" value="ECO:0007669"/>
    <property type="project" value="TreeGrafter"/>
</dbReference>
<dbReference type="SUPFAM" id="SSF53271">
    <property type="entry name" value="PRTase-like"/>
    <property type="match status" value="1"/>
</dbReference>
<protein>
    <recommendedName>
        <fullName evidence="5 13">Hypoxanthine phosphoribosyltransferase</fullName>
        <ecNumber evidence="5 13">2.4.2.8</ecNumber>
    </recommendedName>
</protein>
<reference evidence="15" key="1">
    <citation type="submission" date="2021-01" db="EMBL/GenBank/DDBJ databases">
        <authorList>
            <person name="Corre E."/>
            <person name="Pelletier E."/>
            <person name="Niang G."/>
            <person name="Scheremetjew M."/>
            <person name="Finn R."/>
            <person name="Kale V."/>
            <person name="Holt S."/>
            <person name="Cochrane G."/>
            <person name="Meng A."/>
            <person name="Brown T."/>
            <person name="Cohen L."/>
        </authorList>
    </citation>
    <scope>NUCLEOTIDE SEQUENCE</scope>
</reference>
<dbReference type="InterPro" id="IPR005904">
    <property type="entry name" value="Hxn_phspho_trans"/>
</dbReference>
<keyword evidence="12 13" id="KW-0460">Magnesium</keyword>
<evidence type="ECO:0000256" key="8">
    <source>
        <dbReference type="ARBA" id="ARBA00022679"/>
    </source>
</evidence>
<comment type="catalytic activity">
    <reaction evidence="13">
        <text>IMP + diphosphate = hypoxanthine + 5-phospho-alpha-D-ribose 1-diphosphate</text>
        <dbReference type="Rhea" id="RHEA:17973"/>
        <dbReference type="ChEBI" id="CHEBI:17368"/>
        <dbReference type="ChEBI" id="CHEBI:33019"/>
        <dbReference type="ChEBI" id="CHEBI:58017"/>
        <dbReference type="ChEBI" id="CHEBI:58053"/>
        <dbReference type="EC" id="2.4.2.8"/>
    </reaction>
</comment>
<dbReference type="GO" id="GO:0006178">
    <property type="term" value="P:guanine salvage"/>
    <property type="evidence" value="ECO:0007669"/>
    <property type="project" value="TreeGrafter"/>
</dbReference>
<evidence type="ECO:0000256" key="5">
    <source>
        <dbReference type="ARBA" id="ARBA00011895"/>
    </source>
</evidence>
<evidence type="ECO:0000259" key="14">
    <source>
        <dbReference type="Pfam" id="PF00156"/>
    </source>
</evidence>
<evidence type="ECO:0000256" key="11">
    <source>
        <dbReference type="ARBA" id="ARBA00022741"/>
    </source>
</evidence>
<evidence type="ECO:0000256" key="7">
    <source>
        <dbReference type="ARBA" id="ARBA00022676"/>
    </source>
</evidence>
<dbReference type="GO" id="GO:0006166">
    <property type="term" value="P:purine ribonucleoside salvage"/>
    <property type="evidence" value="ECO:0007669"/>
    <property type="project" value="UniProtKB-KW"/>
</dbReference>
<organism evidence="15">
    <name type="scientific">Noctiluca scintillans</name>
    <name type="common">Sea sparkle</name>
    <name type="synonym">Red tide dinoflagellate</name>
    <dbReference type="NCBI Taxonomy" id="2966"/>
    <lineage>
        <taxon>Eukaryota</taxon>
        <taxon>Sar</taxon>
        <taxon>Alveolata</taxon>
        <taxon>Dinophyceae</taxon>
        <taxon>Noctilucales</taxon>
        <taxon>Noctilucaceae</taxon>
        <taxon>Noctiluca</taxon>
    </lineage>
</organism>
<dbReference type="GO" id="GO:0005829">
    <property type="term" value="C:cytosol"/>
    <property type="evidence" value="ECO:0007669"/>
    <property type="project" value="TreeGrafter"/>
</dbReference>
<dbReference type="CDD" id="cd06223">
    <property type="entry name" value="PRTases_typeI"/>
    <property type="match status" value="1"/>
</dbReference>